<dbReference type="AlphaFoldDB" id="Q7VMT3"/>
<dbReference type="EMBL" id="AE017143">
    <property type="protein sequence ID" value="AAP95770.1"/>
    <property type="molecule type" value="Genomic_DNA"/>
</dbReference>
<feature type="transmembrane region" description="Helical" evidence="1">
    <location>
        <begin position="15"/>
        <end position="36"/>
    </location>
</feature>
<dbReference type="STRING" id="233412.HD_0884"/>
<gene>
    <name evidence="2" type="ordered locus">HD_0884</name>
</gene>
<keyword evidence="1" id="KW-0472">Membrane</keyword>
<keyword evidence="1" id="KW-1133">Transmembrane helix</keyword>
<reference evidence="3" key="1">
    <citation type="submission" date="2003-06" db="EMBL/GenBank/DDBJ databases">
        <title>The complete genome sequence of Haemophilus ducreyi.</title>
        <authorList>
            <person name="Munson R.S. Jr."/>
            <person name="Ray W.C."/>
            <person name="Mahairas G."/>
            <person name="Sabo P."/>
            <person name="Mungur R."/>
            <person name="Johnson L."/>
            <person name="Nguyen D."/>
            <person name="Wang J."/>
            <person name="Forst C."/>
            <person name="Hood L."/>
        </authorList>
    </citation>
    <scope>NUCLEOTIDE SEQUENCE [LARGE SCALE GENOMIC DNA]</scope>
    <source>
        <strain evidence="3">35000HP / ATCC 700724</strain>
    </source>
</reference>
<protein>
    <recommendedName>
        <fullName evidence="4">Polysaccharide polymerase</fullName>
    </recommendedName>
</protein>
<name>Q7VMT3_HAEDU</name>
<feature type="transmembrane region" description="Helical" evidence="1">
    <location>
        <begin position="365"/>
        <end position="384"/>
    </location>
</feature>
<dbReference type="Proteomes" id="UP000001022">
    <property type="component" value="Chromosome"/>
</dbReference>
<feature type="transmembrane region" description="Helical" evidence="1">
    <location>
        <begin position="195"/>
        <end position="223"/>
    </location>
</feature>
<evidence type="ECO:0000313" key="2">
    <source>
        <dbReference type="EMBL" id="AAP95770.1"/>
    </source>
</evidence>
<feature type="transmembrane region" description="Helical" evidence="1">
    <location>
        <begin position="75"/>
        <end position="98"/>
    </location>
</feature>
<dbReference type="eggNOG" id="ENOG5033KJS">
    <property type="taxonomic scope" value="Bacteria"/>
</dbReference>
<feature type="transmembrane region" description="Helical" evidence="1">
    <location>
        <begin position="48"/>
        <end position="69"/>
    </location>
</feature>
<evidence type="ECO:0000313" key="3">
    <source>
        <dbReference type="Proteomes" id="UP000001022"/>
    </source>
</evidence>
<dbReference type="HOGENOM" id="CLU_725505_0_0_6"/>
<dbReference type="KEGG" id="hdu:HD_0884"/>
<keyword evidence="3" id="KW-1185">Reference proteome</keyword>
<keyword evidence="1" id="KW-0812">Transmembrane</keyword>
<feature type="transmembrane region" description="Helical" evidence="1">
    <location>
        <begin position="315"/>
        <end position="334"/>
    </location>
</feature>
<proteinExistence type="predicted"/>
<organism evidence="2 3">
    <name type="scientific">Haemophilus ducreyi (strain 35000HP / ATCC 700724)</name>
    <dbReference type="NCBI Taxonomy" id="233412"/>
    <lineage>
        <taxon>Bacteria</taxon>
        <taxon>Pseudomonadati</taxon>
        <taxon>Pseudomonadota</taxon>
        <taxon>Gammaproteobacteria</taxon>
        <taxon>Pasteurellales</taxon>
        <taxon>Pasteurellaceae</taxon>
        <taxon>Haemophilus</taxon>
    </lineage>
</organism>
<feature type="transmembrane region" description="Helical" evidence="1">
    <location>
        <begin position="160"/>
        <end position="183"/>
    </location>
</feature>
<accession>Q7VMT3</accession>
<feature type="transmembrane region" description="Helical" evidence="1">
    <location>
        <begin position="229"/>
        <end position="245"/>
    </location>
</feature>
<evidence type="ECO:0008006" key="4">
    <source>
        <dbReference type="Google" id="ProtNLM"/>
    </source>
</evidence>
<evidence type="ECO:0000256" key="1">
    <source>
        <dbReference type="SAM" id="Phobius"/>
    </source>
</evidence>
<feature type="transmembrane region" description="Helical" evidence="1">
    <location>
        <begin position="118"/>
        <end position="140"/>
    </location>
</feature>
<sequence length="394" mass="45224">MISAVINLFYIYDPWIMHVIRMAFIVGGVSVLFLAYQWYRRKITDIAFPLDSVLVILALIILSAIPLFVHGTQDISVLLMYVKSLILFIFGIAIYNVFYRMNNQANQAKLVDDLKIGVLIQAIMGVLALTGISIFIDMALGTNANYFLPRFQGSEQEYRLYNITSSAFFQLSAFYLVLLHFLLAYNAKHNSIPTIFIFLMLFIGLISGRTFFVFSLFSVLFYFKWRYCNYVLLFILAVVSFAYFLPENKYVGHALEPVVNLFSQKIQEFSSSTTNLVQNHLFIPNLKQLMIGDGYYFTEDGRYYGGSDSGFIRQALYGGMGYILLCFLFTVYFVKRVADNWFEGSWKFIISTVGLLSILNIKADIYAYPGIMFVLLMFLSLFGNKGKIITLFNR</sequence>